<gene>
    <name evidence="2" type="ORF">MYCGRDRAFT_88665</name>
</gene>
<evidence type="ECO:0000256" key="1">
    <source>
        <dbReference type="SAM" id="SignalP"/>
    </source>
</evidence>
<reference evidence="2 3" key="1">
    <citation type="journal article" date="2011" name="PLoS Genet.">
        <title>Finished genome of the fungal wheat pathogen Mycosphaerella graminicola reveals dispensome structure, chromosome plasticity, and stealth pathogenesis.</title>
        <authorList>
            <person name="Goodwin S.B."/>
            <person name="Ben M'barek S."/>
            <person name="Dhillon B."/>
            <person name="Wittenberg A.H.J."/>
            <person name="Crane C.F."/>
            <person name="Hane J.K."/>
            <person name="Foster A.J."/>
            <person name="Van der Lee T.A.J."/>
            <person name="Grimwood J."/>
            <person name="Aerts A."/>
            <person name="Antoniw J."/>
            <person name="Bailey A."/>
            <person name="Bluhm B."/>
            <person name="Bowler J."/>
            <person name="Bristow J."/>
            <person name="van der Burgt A."/>
            <person name="Canto-Canche B."/>
            <person name="Churchill A.C.L."/>
            <person name="Conde-Ferraez L."/>
            <person name="Cools H.J."/>
            <person name="Coutinho P.M."/>
            <person name="Csukai M."/>
            <person name="Dehal P."/>
            <person name="De Wit P."/>
            <person name="Donzelli B."/>
            <person name="van de Geest H.C."/>
            <person name="van Ham R.C.H.J."/>
            <person name="Hammond-Kosack K.E."/>
            <person name="Henrissat B."/>
            <person name="Kilian A."/>
            <person name="Kobayashi A.K."/>
            <person name="Koopmann E."/>
            <person name="Kourmpetis Y."/>
            <person name="Kuzniar A."/>
            <person name="Lindquist E."/>
            <person name="Lombard V."/>
            <person name="Maliepaard C."/>
            <person name="Martins N."/>
            <person name="Mehrabi R."/>
            <person name="Nap J.P.H."/>
            <person name="Ponomarenko A."/>
            <person name="Rudd J.J."/>
            <person name="Salamov A."/>
            <person name="Schmutz J."/>
            <person name="Schouten H.J."/>
            <person name="Shapiro H."/>
            <person name="Stergiopoulos I."/>
            <person name="Torriani S.F.F."/>
            <person name="Tu H."/>
            <person name="de Vries R.P."/>
            <person name="Waalwijk C."/>
            <person name="Ware S.B."/>
            <person name="Wiebenga A."/>
            <person name="Zwiers L.-H."/>
            <person name="Oliver R.P."/>
            <person name="Grigoriev I.V."/>
            <person name="Kema G.H.J."/>
        </authorList>
    </citation>
    <scope>NUCLEOTIDE SEQUENCE [LARGE SCALE GENOMIC DNA]</scope>
    <source>
        <strain evidence="3">CBS 115943 / IPO323</strain>
    </source>
</reference>
<dbReference type="EMBL" id="CM001196">
    <property type="protein sequence ID" value="EGP90847.1"/>
    <property type="molecule type" value="Genomic_DNA"/>
</dbReference>
<dbReference type="OrthoDB" id="3650653at2759"/>
<feature type="chain" id="PRO_5003395225" description="Secreted protein" evidence="1">
    <location>
        <begin position="20"/>
        <end position="177"/>
    </location>
</feature>
<evidence type="ECO:0008006" key="4">
    <source>
        <dbReference type="Google" id="ProtNLM"/>
    </source>
</evidence>
<dbReference type="InParanoid" id="F9WZK0"/>
<evidence type="ECO:0000313" key="2">
    <source>
        <dbReference type="EMBL" id="EGP90847.1"/>
    </source>
</evidence>
<dbReference type="AlphaFoldDB" id="F9WZK0"/>
<protein>
    <recommendedName>
        <fullName evidence="4">Secreted protein</fullName>
    </recommendedName>
</protein>
<sequence length="177" mass="20300">MRSTLFICLVASLSWVASAEPGSPSKNVCNSRPYSDYTCLAHYAPAVNYCKQKYPSKVVCQTIKTVKTVTSTKPAQCGPTPAKYYARDANADADAELESRDNGDAWKWNQLKKKSQNELQTFCRCIGYPRTRYTVETHCKKDPHDDIEQEHNLKWAIDYLEDHYDKPVIHLLLHHHH</sequence>
<dbReference type="Proteomes" id="UP000008062">
    <property type="component" value="Chromosome 1"/>
</dbReference>
<dbReference type="GeneID" id="13403338"/>
<dbReference type="RefSeq" id="XP_003855871.1">
    <property type="nucleotide sequence ID" value="XM_003855823.1"/>
</dbReference>
<proteinExistence type="predicted"/>
<feature type="signal peptide" evidence="1">
    <location>
        <begin position="1"/>
        <end position="19"/>
    </location>
</feature>
<dbReference type="VEuPathDB" id="FungiDB:ZTRI_1.94"/>
<dbReference type="KEGG" id="ztr:MYCGRDRAFT_88665"/>
<evidence type="ECO:0000313" key="3">
    <source>
        <dbReference type="Proteomes" id="UP000008062"/>
    </source>
</evidence>
<keyword evidence="1" id="KW-0732">Signal</keyword>
<accession>F9WZK0</accession>
<dbReference type="HOGENOM" id="CLU_1519056_0_0_1"/>
<keyword evidence="3" id="KW-1185">Reference proteome</keyword>
<name>F9WZK0_ZYMTI</name>
<organism evidence="2 3">
    <name type="scientific">Zymoseptoria tritici (strain CBS 115943 / IPO323)</name>
    <name type="common">Speckled leaf blotch fungus</name>
    <name type="synonym">Septoria tritici</name>
    <dbReference type="NCBI Taxonomy" id="336722"/>
    <lineage>
        <taxon>Eukaryota</taxon>
        <taxon>Fungi</taxon>
        <taxon>Dikarya</taxon>
        <taxon>Ascomycota</taxon>
        <taxon>Pezizomycotina</taxon>
        <taxon>Dothideomycetes</taxon>
        <taxon>Dothideomycetidae</taxon>
        <taxon>Mycosphaerellales</taxon>
        <taxon>Mycosphaerellaceae</taxon>
        <taxon>Zymoseptoria</taxon>
    </lineage>
</organism>